<reference evidence="1 2" key="1">
    <citation type="submission" date="2018-06" db="EMBL/GenBank/DDBJ databases">
        <title>Mucibacter soli gen. nov., sp. nov., a new member of the family Chitinophagaceae producing mucin.</title>
        <authorList>
            <person name="Kim M.-K."/>
            <person name="Park S."/>
            <person name="Kim T.-S."/>
            <person name="Joung Y."/>
            <person name="Han J.-H."/>
            <person name="Kim S.B."/>
        </authorList>
    </citation>
    <scope>NUCLEOTIDE SEQUENCE [LARGE SCALE GENOMIC DNA]</scope>
    <source>
        <strain evidence="1 2">R1-15</strain>
    </source>
</reference>
<evidence type="ECO:0000313" key="2">
    <source>
        <dbReference type="Proteomes" id="UP000248745"/>
    </source>
</evidence>
<protein>
    <submittedName>
        <fullName evidence="1">Uncharacterized protein</fullName>
    </submittedName>
</protein>
<comment type="caution">
    <text evidence="1">The sequence shown here is derived from an EMBL/GenBank/DDBJ whole genome shotgun (WGS) entry which is preliminary data.</text>
</comment>
<accession>A0A2W2BBL1</accession>
<dbReference type="Proteomes" id="UP000248745">
    <property type="component" value="Unassembled WGS sequence"/>
</dbReference>
<dbReference type="AlphaFoldDB" id="A0A2W2BBL1"/>
<name>A0A2W2BBL1_9BACT</name>
<sequence length="145" mass="17218">MLLKQHKNKAMQEFKLENDFDERLKSKKNEQLANDFSNNCYTARRFYSSNNWDNIIAKVIEAAGYPLTVEEIREVLEHKSLLPIPVDSTKHVYPKILHAQKREVIEQYRISGDRKLYYCLPSWIDSYELLKEEFRCNALVLEESC</sequence>
<proteinExistence type="predicted"/>
<evidence type="ECO:0000313" key="1">
    <source>
        <dbReference type="EMBL" id="PZF71036.1"/>
    </source>
</evidence>
<dbReference type="EMBL" id="QKTW01000027">
    <property type="protein sequence ID" value="PZF71036.1"/>
    <property type="molecule type" value="Genomic_DNA"/>
</dbReference>
<gene>
    <name evidence="1" type="ORF">DN068_20260</name>
</gene>
<keyword evidence="2" id="KW-1185">Reference proteome</keyword>
<organism evidence="1 2">
    <name type="scientific">Taibaiella soli</name>
    <dbReference type="NCBI Taxonomy" id="1649169"/>
    <lineage>
        <taxon>Bacteria</taxon>
        <taxon>Pseudomonadati</taxon>
        <taxon>Bacteroidota</taxon>
        <taxon>Chitinophagia</taxon>
        <taxon>Chitinophagales</taxon>
        <taxon>Chitinophagaceae</taxon>
        <taxon>Taibaiella</taxon>
    </lineage>
</organism>